<feature type="transmembrane region" description="Helical" evidence="1">
    <location>
        <begin position="53"/>
        <end position="74"/>
    </location>
</feature>
<organism evidence="2 3">
    <name type="scientific">Caenorhabditis tropicalis</name>
    <dbReference type="NCBI Taxonomy" id="1561998"/>
    <lineage>
        <taxon>Eukaryota</taxon>
        <taxon>Metazoa</taxon>
        <taxon>Ecdysozoa</taxon>
        <taxon>Nematoda</taxon>
        <taxon>Chromadorea</taxon>
        <taxon>Rhabditida</taxon>
        <taxon>Rhabditina</taxon>
        <taxon>Rhabditomorpha</taxon>
        <taxon>Rhabditoidea</taxon>
        <taxon>Rhabditidae</taxon>
        <taxon>Peloderinae</taxon>
        <taxon>Caenorhabditis</taxon>
    </lineage>
</organism>
<keyword evidence="1" id="KW-0812">Transmembrane</keyword>
<accession>A0A1I7UAF1</accession>
<evidence type="ECO:0000313" key="3">
    <source>
        <dbReference type="WBParaSite" id="Csp11.Scaffold629.g16494.t1"/>
    </source>
</evidence>
<dbReference type="AlphaFoldDB" id="A0A1I7UAF1"/>
<dbReference type="WBParaSite" id="Csp11.Scaffold629.g16494.t1">
    <property type="protein sequence ID" value="Csp11.Scaffold629.g16494.t1"/>
    <property type="gene ID" value="Csp11.Scaffold629.g16494"/>
</dbReference>
<evidence type="ECO:0000256" key="1">
    <source>
        <dbReference type="SAM" id="Phobius"/>
    </source>
</evidence>
<keyword evidence="1" id="KW-1133">Transmembrane helix</keyword>
<feature type="transmembrane region" description="Helical" evidence="1">
    <location>
        <begin position="112"/>
        <end position="129"/>
    </location>
</feature>
<name>A0A1I7UAF1_9PELO</name>
<keyword evidence="2" id="KW-1185">Reference proteome</keyword>
<dbReference type="Proteomes" id="UP000095282">
    <property type="component" value="Unplaced"/>
</dbReference>
<keyword evidence="1" id="KW-0472">Membrane</keyword>
<dbReference type="eggNOG" id="KOG0569">
    <property type="taxonomic scope" value="Eukaryota"/>
</dbReference>
<proteinExistence type="predicted"/>
<evidence type="ECO:0000313" key="2">
    <source>
        <dbReference type="Proteomes" id="UP000095282"/>
    </source>
</evidence>
<protein>
    <submittedName>
        <fullName evidence="3">Aa_trans domain-containing protein</fullName>
    </submittedName>
</protein>
<reference evidence="3" key="1">
    <citation type="submission" date="2016-11" db="UniProtKB">
        <authorList>
            <consortium name="WormBaseParasite"/>
        </authorList>
    </citation>
    <scope>IDENTIFICATION</scope>
</reference>
<dbReference type="STRING" id="1561998.A0A1I7UAF1"/>
<sequence length="190" mass="21681">MFQHFISNISRVGCNNHNVVASFVKEKNLTVESQLSYSQIFGDITLREALGVLFANTFFFLLDSTSIQAIYTVPLHKDAGFTVQEIMIITAIIIDSPMITLFPYIYSYFPPGFFLPFVISQVVFGIYLYRHMPETKGRAVCDIIESMEQDVFTRTHSLLEEKTPLIRDRVCQPEHLQQKGTAFLTLLVQG</sequence>